<organism evidence="1 2">
    <name type="scientific">Priestia megaterium (strain WSH-002)</name>
    <name type="common">Bacillus megaterium</name>
    <dbReference type="NCBI Taxonomy" id="1006007"/>
    <lineage>
        <taxon>Bacteria</taxon>
        <taxon>Bacillati</taxon>
        <taxon>Bacillota</taxon>
        <taxon>Bacilli</taxon>
        <taxon>Bacillales</taxon>
        <taxon>Bacillaceae</taxon>
        <taxon>Priestia</taxon>
    </lineage>
</organism>
<evidence type="ECO:0000313" key="1">
    <source>
        <dbReference type="EMBL" id="AEN89816.1"/>
    </source>
</evidence>
<dbReference type="KEGG" id="bmh:BMWSH_2934"/>
<accession>A0A8D4BKP6</accession>
<proteinExistence type="predicted"/>
<reference evidence="1 2" key="1">
    <citation type="journal article" date="2011" name="J. Bacteriol.">
        <title>Complete genome sequence of the industrial strain Bacillus megaterium WSH-002.</title>
        <authorList>
            <person name="Liu L."/>
            <person name="Li Y."/>
            <person name="Zhang J."/>
            <person name="Zou W."/>
            <person name="Zhou Z."/>
            <person name="Liu J."/>
            <person name="Li X."/>
            <person name="Wang L."/>
            <person name="Chen J."/>
        </authorList>
    </citation>
    <scope>NUCLEOTIDE SEQUENCE [LARGE SCALE GENOMIC DNA]</scope>
    <source>
        <strain evidence="1 2">WSH-002</strain>
    </source>
</reference>
<gene>
    <name evidence="1" type="ORF">BMWSH_2934</name>
</gene>
<name>A0A8D4BKP6_PRIMW</name>
<evidence type="ECO:0000313" key="2">
    <source>
        <dbReference type="Proteomes" id="UP000001283"/>
    </source>
</evidence>
<dbReference type="Proteomes" id="UP000001283">
    <property type="component" value="Chromosome"/>
</dbReference>
<sequence length="118" mass="13680">MKAQRMVDDQKGTYNKEVQKHFKLKTSGKTYMQSSMQSPPSPLIYKKNLKCKHQNKALRTYDKRDGLLNGTQEKHIKSEKTRLPKYEKFLLSKQLSQSAALYSPAGLEELIQMASREE</sequence>
<dbReference type="EMBL" id="CP003017">
    <property type="protein sequence ID" value="AEN89816.1"/>
    <property type="molecule type" value="Genomic_DNA"/>
</dbReference>
<protein>
    <submittedName>
        <fullName evidence="1">Uncharacterized protein</fullName>
    </submittedName>
</protein>
<dbReference type="AlphaFoldDB" id="A0A8D4BKP6"/>